<keyword evidence="3" id="KW-1185">Reference proteome</keyword>
<feature type="region of interest" description="Disordered" evidence="1">
    <location>
        <begin position="1"/>
        <end position="67"/>
    </location>
</feature>
<evidence type="ECO:0000313" key="2">
    <source>
        <dbReference type="EMBL" id="KAK9114594.1"/>
    </source>
</evidence>
<reference evidence="2 3" key="1">
    <citation type="submission" date="2024-01" db="EMBL/GenBank/DDBJ databases">
        <title>Genome assemblies of Stephania.</title>
        <authorList>
            <person name="Yang L."/>
        </authorList>
    </citation>
    <scope>NUCLEOTIDE SEQUENCE [LARGE SCALE GENOMIC DNA]</scope>
    <source>
        <strain evidence="2">YNDBR</strain>
        <tissue evidence="2">Leaf</tissue>
    </source>
</reference>
<organism evidence="2 3">
    <name type="scientific">Stephania yunnanensis</name>
    <dbReference type="NCBI Taxonomy" id="152371"/>
    <lineage>
        <taxon>Eukaryota</taxon>
        <taxon>Viridiplantae</taxon>
        <taxon>Streptophyta</taxon>
        <taxon>Embryophyta</taxon>
        <taxon>Tracheophyta</taxon>
        <taxon>Spermatophyta</taxon>
        <taxon>Magnoliopsida</taxon>
        <taxon>Ranunculales</taxon>
        <taxon>Menispermaceae</taxon>
        <taxon>Menispermoideae</taxon>
        <taxon>Cissampelideae</taxon>
        <taxon>Stephania</taxon>
    </lineage>
</organism>
<proteinExistence type="predicted"/>
<accession>A0AAP0NQM5</accession>
<dbReference type="Proteomes" id="UP001420932">
    <property type="component" value="Unassembled WGS sequence"/>
</dbReference>
<sequence>MRGVGGEDDVEGVEGEGVCNSERGRGGGGGGQRGGRDFDERGALGEPEDFEKEAGEWGRWQRRPARE</sequence>
<evidence type="ECO:0000256" key="1">
    <source>
        <dbReference type="SAM" id="MobiDB-lite"/>
    </source>
</evidence>
<gene>
    <name evidence="2" type="ORF">Syun_021391</name>
</gene>
<dbReference type="AlphaFoldDB" id="A0AAP0NQM5"/>
<protein>
    <submittedName>
        <fullName evidence="2">Uncharacterized protein</fullName>
    </submittedName>
</protein>
<evidence type="ECO:0000313" key="3">
    <source>
        <dbReference type="Proteomes" id="UP001420932"/>
    </source>
</evidence>
<feature type="compositionally biased region" description="Basic and acidic residues" evidence="1">
    <location>
        <begin position="34"/>
        <end position="43"/>
    </location>
</feature>
<dbReference type="EMBL" id="JBBNAF010000009">
    <property type="protein sequence ID" value="KAK9114594.1"/>
    <property type="molecule type" value="Genomic_DNA"/>
</dbReference>
<feature type="compositionally biased region" description="Acidic residues" evidence="1">
    <location>
        <begin position="1"/>
        <end position="14"/>
    </location>
</feature>
<name>A0AAP0NQM5_9MAGN</name>
<comment type="caution">
    <text evidence="2">The sequence shown here is derived from an EMBL/GenBank/DDBJ whole genome shotgun (WGS) entry which is preliminary data.</text>
</comment>